<dbReference type="PANTHER" id="PTHR43546:SF3">
    <property type="entry name" value="UPF0173 METAL-DEPENDENT HYDROLASE MJ1163"/>
    <property type="match status" value="1"/>
</dbReference>
<dbReference type="Gene3D" id="3.60.15.10">
    <property type="entry name" value="Ribonuclease Z/Hydroxyacylglutathione hydrolase-like"/>
    <property type="match status" value="1"/>
</dbReference>
<comment type="caution">
    <text evidence="2">The sequence shown here is derived from an EMBL/GenBank/DDBJ whole genome shotgun (WGS) entry which is preliminary data.</text>
</comment>
<organism evidence="2 3">
    <name type="scientific">Patulibacter brassicae</name>
    <dbReference type="NCBI Taxonomy" id="1705717"/>
    <lineage>
        <taxon>Bacteria</taxon>
        <taxon>Bacillati</taxon>
        <taxon>Actinomycetota</taxon>
        <taxon>Thermoleophilia</taxon>
        <taxon>Solirubrobacterales</taxon>
        <taxon>Patulibacteraceae</taxon>
        <taxon>Patulibacter</taxon>
    </lineage>
</organism>
<dbReference type="InterPro" id="IPR036866">
    <property type="entry name" value="RibonucZ/Hydroxyglut_hydro"/>
</dbReference>
<dbReference type="EMBL" id="JAXAVX010000001">
    <property type="protein sequence ID" value="MDX8150555.1"/>
    <property type="molecule type" value="Genomic_DNA"/>
</dbReference>
<dbReference type="PANTHER" id="PTHR43546">
    <property type="entry name" value="UPF0173 METAL-DEPENDENT HYDROLASE MJ1163-RELATED"/>
    <property type="match status" value="1"/>
</dbReference>
<evidence type="ECO:0000259" key="1">
    <source>
        <dbReference type="Pfam" id="PF12706"/>
    </source>
</evidence>
<reference evidence="2 3" key="1">
    <citation type="submission" date="2023-11" db="EMBL/GenBank/DDBJ databases">
        <authorList>
            <person name="Xu M."/>
            <person name="Jiang T."/>
        </authorList>
    </citation>
    <scope>NUCLEOTIDE SEQUENCE [LARGE SCALE GENOMIC DNA]</scope>
    <source>
        <strain evidence="2 3">SD</strain>
    </source>
</reference>
<keyword evidence="3" id="KW-1185">Reference proteome</keyword>
<gene>
    <name evidence="2" type="ORF">SK069_03035</name>
</gene>
<dbReference type="RefSeq" id="WP_319952701.1">
    <property type="nucleotide sequence ID" value="NZ_JAXAVX010000001.1"/>
</dbReference>
<dbReference type="InterPro" id="IPR050114">
    <property type="entry name" value="UPF0173_UPF0282_UlaG_hydrolase"/>
</dbReference>
<dbReference type="Pfam" id="PF12706">
    <property type="entry name" value="Lactamase_B_2"/>
    <property type="match status" value="1"/>
</dbReference>
<name>A0ABU4VGJ8_9ACTN</name>
<evidence type="ECO:0000313" key="3">
    <source>
        <dbReference type="Proteomes" id="UP001277761"/>
    </source>
</evidence>
<feature type="domain" description="Metallo-beta-lactamase" evidence="1">
    <location>
        <begin position="19"/>
        <end position="220"/>
    </location>
</feature>
<dbReference type="InterPro" id="IPR001279">
    <property type="entry name" value="Metallo-B-lactamas"/>
</dbReference>
<proteinExistence type="predicted"/>
<dbReference type="Proteomes" id="UP001277761">
    <property type="component" value="Unassembled WGS sequence"/>
</dbReference>
<evidence type="ECO:0000313" key="2">
    <source>
        <dbReference type="EMBL" id="MDX8150555.1"/>
    </source>
</evidence>
<sequence>MRIRRLGWAGIEIEHEGATIVIDAIRDVGGAREVVGPLRVDVVPPRAAGRVRAALVTHLHTDHADPGAIADALAPDGVVLRPHPDGGAGPLEAAALAEAEQGLEALAQPVVALAPWERREIGPLTVTALPAVDGFGDPQVGWHVAGGDASLVHCGDTLLHGWWWSIVERLGAPDVALLPVNGAVIALPHRQPASTRPAVMTPEDAVVAARALRSTLVPIHDVGIDAPPRYVPIADPTARAVAAAEAAGVPIHVLGTGEELALDDVRQRVPATR</sequence>
<dbReference type="SUPFAM" id="SSF56281">
    <property type="entry name" value="Metallo-hydrolase/oxidoreductase"/>
    <property type="match status" value="1"/>
</dbReference>
<accession>A0ABU4VGJ8</accession>
<protein>
    <submittedName>
        <fullName evidence="2">MBL fold metallo-hydrolase</fullName>
    </submittedName>
</protein>